<reference evidence="2" key="2">
    <citation type="submission" date="2025-09" db="UniProtKB">
        <authorList>
            <consortium name="Ensembl"/>
        </authorList>
    </citation>
    <scope>IDENTIFICATION</scope>
</reference>
<dbReference type="GeneTree" id="ENSGT01150000287105"/>
<dbReference type="AlphaFoldDB" id="A0A8C6GQH3"/>
<accession>A0A8C6GQH3</accession>
<dbReference type="PANTHER" id="PTHR37874:SF2">
    <property type="entry name" value="GENE 8113-RELATED"/>
    <property type="match status" value="1"/>
</dbReference>
<feature type="transmembrane region" description="Helical" evidence="1">
    <location>
        <begin position="105"/>
        <end position="124"/>
    </location>
</feature>
<evidence type="ECO:0000313" key="3">
    <source>
        <dbReference type="Proteomes" id="UP000694415"/>
    </source>
</evidence>
<sequence length="156" mass="17530">MILNQRLDLVEEQLDVLFQLAQLGCERKLGALCITSVQYENFTRAANLSRQLSMYLTENWSEGFDETLDALRTAVLTINSTRVDLSLAEGLSSWISSAFSYFKEWVGVILFGAALCCGIVFVLLRSQQKRDKVVITQALVTIEQGASPEIWLCMLK</sequence>
<keyword evidence="3" id="KW-1185">Reference proteome</keyword>
<evidence type="ECO:0000313" key="2">
    <source>
        <dbReference type="Ensembl" id="ENSMSIP00000009591.1"/>
    </source>
</evidence>
<evidence type="ECO:0000256" key="1">
    <source>
        <dbReference type="SAM" id="Phobius"/>
    </source>
</evidence>
<dbReference type="Ensembl" id="ENSMSIT00000012174.1">
    <property type="protein sequence ID" value="ENSMSIP00000009591.1"/>
    <property type="gene ID" value="ENSMSIG00000008452.1"/>
</dbReference>
<keyword evidence="1" id="KW-0472">Membrane</keyword>
<reference evidence="2" key="1">
    <citation type="submission" date="2025-08" db="UniProtKB">
        <authorList>
            <consortium name="Ensembl"/>
        </authorList>
    </citation>
    <scope>IDENTIFICATION</scope>
</reference>
<dbReference type="PANTHER" id="PTHR37874">
    <property type="entry name" value="RIKEN CDNA 1500011B03 GENE-RELATED"/>
    <property type="match status" value="1"/>
</dbReference>
<evidence type="ECO:0008006" key="4">
    <source>
        <dbReference type="Google" id="ProtNLM"/>
    </source>
</evidence>
<name>A0A8C6GQH3_MUSSI</name>
<organism evidence="2 3">
    <name type="scientific">Mus spicilegus</name>
    <name type="common">Mound-building mouse</name>
    <dbReference type="NCBI Taxonomy" id="10103"/>
    <lineage>
        <taxon>Eukaryota</taxon>
        <taxon>Metazoa</taxon>
        <taxon>Chordata</taxon>
        <taxon>Craniata</taxon>
        <taxon>Vertebrata</taxon>
        <taxon>Euteleostomi</taxon>
        <taxon>Mammalia</taxon>
        <taxon>Eutheria</taxon>
        <taxon>Euarchontoglires</taxon>
        <taxon>Glires</taxon>
        <taxon>Rodentia</taxon>
        <taxon>Myomorpha</taxon>
        <taxon>Muroidea</taxon>
        <taxon>Muridae</taxon>
        <taxon>Murinae</taxon>
        <taxon>Mus</taxon>
        <taxon>Mus</taxon>
    </lineage>
</organism>
<keyword evidence="1" id="KW-1133">Transmembrane helix</keyword>
<dbReference type="Proteomes" id="UP000694415">
    <property type="component" value="Unplaced"/>
</dbReference>
<dbReference type="InterPro" id="IPR053368">
    <property type="entry name" value="Viral_Envelope_Glycoprotein"/>
</dbReference>
<proteinExistence type="predicted"/>
<protein>
    <recommendedName>
        <fullName evidence="4">Envelope glycoprotein</fullName>
    </recommendedName>
</protein>
<keyword evidence="1" id="KW-0812">Transmembrane</keyword>